<feature type="transmembrane region" description="Helical" evidence="1">
    <location>
        <begin position="135"/>
        <end position="156"/>
    </location>
</feature>
<gene>
    <name evidence="2" type="ORF">SAMN04488528_101570</name>
</gene>
<dbReference type="OrthoDB" id="9766854at2"/>
<dbReference type="STRING" id="84698.SAMN04488528_101570"/>
<sequence length="186" mass="19942">MNKNSSPFKLSIIALGMALNIVGAFIALTLRLPIYLDSIGTIMVSFLMGPSYGIITGIFGSLVSGITFDVYSIYFAPVQIFTGLLCGVMFNKGFMKGFKMVFGVLMVSIFSSLVGAIICAYVFGGITSSGSSYIVAILSNIGVNKVVSVFAVQFLTDYADKFVTVSLVLVVINSMPFSIKQKLKRS</sequence>
<protein>
    <submittedName>
        <fullName evidence="2">Energy-coupling factor transport system substrate-specific component</fullName>
    </submittedName>
</protein>
<dbReference type="EMBL" id="FOKI01000015">
    <property type="protein sequence ID" value="SFB17346.1"/>
    <property type="molecule type" value="Genomic_DNA"/>
</dbReference>
<proteinExistence type="predicted"/>
<evidence type="ECO:0000313" key="3">
    <source>
        <dbReference type="Proteomes" id="UP000198619"/>
    </source>
</evidence>
<keyword evidence="3" id="KW-1185">Reference proteome</keyword>
<feature type="transmembrane region" description="Helical" evidence="1">
    <location>
        <begin position="42"/>
        <end position="63"/>
    </location>
</feature>
<keyword evidence="1" id="KW-0472">Membrane</keyword>
<name>A0A1I0YWX5_9CLOT</name>
<accession>A0A1I0YWX5</accession>
<dbReference type="RefSeq" id="WP_090041349.1">
    <property type="nucleotide sequence ID" value="NZ_FOKI01000015.1"/>
</dbReference>
<dbReference type="AlphaFoldDB" id="A0A1I0YWX5"/>
<feature type="transmembrane region" description="Helical" evidence="1">
    <location>
        <begin position="102"/>
        <end position="123"/>
    </location>
</feature>
<dbReference type="Proteomes" id="UP000198619">
    <property type="component" value="Unassembled WGS sequence"/>
</dbReference>
<keyword evidence="1" id="KW-1133">Transmembrane helix</keyword>
<keyword evidence="1" id="KW-0812">Transmembrane</keyword>
<evidence type="ECO:0000313" key="2">
    <source>
        <dbReference type="EMBL" id="SFB17346.1"/>
    </source>
</evidence>
<organism evidence="2 3">
    <name type="scientific">Clostridium frigidicarnis</name>
    <dbReference type="NCBI Taxonomy" id="84698"/>
    <lineage>
        <taxon>Bacteria</taxon>
        <taxon>Bacillati</taxon>
        <taxon>Bacillota</taxon>
        <taxon>Clostridia</taxon>
        <taxon>Eubacteriales</taxon>
        <taxon>Clostridiaceae</taxon>
        <taxon>Clostridium</taxon>
    </lineage>
</organism>
<dbReference type="Gene3D" id="1.10.1760.20">
    <property type="match status" value="1"/>
</dbReference>
<feature type="transmembrane region" description="Helical" evidence="1">
    <location>
        <begin position="162"/>
        <end position="179"/>
    </location>
</feature>
<feature type="transmembrane region" description="Helical" evidence="1">
    <location>
        <begin position="12"/>
        <end position="36"/>
    </location>
</feature>
<reference evidence="2 3" key="1">
    <citation type="submission" date="2016-10" db="EMBL/GenBank/DDBJ databases">
        <authorList>
            <person name="de Groot N.N."/>
        </authorList>
    </citation>
    <scope>NUCLEOTIDE SEQUENCE [LARGE SCALE GENOMIC DNA]</scope>
    <source>
        <strain evidence="2 3">DSM 12271</strain>
    </source>
</reference>
<feature type="transmembrane region" description="Helical" evidence="1">
    <location>
        <begin position="70"/>
        <end position="90"/>
    </location>
</feature>
<evidence type="ECO:0000256" key="1">
    <source>
        <dbReference type="SAM" id="Phobius"/>
    </source>
</evidence>